<gene>
    <name evidence="1" type="ORF">RRG08_005298</name>
</gene>
<evidence type="ECO:0000313" key="1">
    <source>
        <dbReference type="EMBL" id="KAK3740027.1"/>
    </source>
</evidence>
<keyword evidence="2" id="KW-1185">Reference proteome</keyword>
<accession>A0AAE1CVT4</accession>
<comment type="caution">
    <text evidence="1">The sequence shown here is derived from an EMBL/GenBank/DDBJ whole genome shotgun (WGS) entry which is preliminary data.</text>
</comment>
<dbReference type="AlphaFoldDB" id="A0AAE1CVT4"/>
<name>A0AAE1CVT4_9GAST</name>
<evidence type="ECO:0000313" key="2">
    <source>
        <dbReference type="Proteomes" id="UP001283361"/>
    </source>
</evidence>
<sequence>MDESLRHDNPNPTLTANPLSKLSFWWLNPLFRKGYKGWVEESDMYNVCPDQSFIHSLCTTRDQREKLNGSSL</sequence>
<organism evidence="1 2">
    <name type="scientific">Elysia crispata</name>
    <name type="common">lettuce slug</name>
    <dbReference type="NCBI Taxonomy" id="231223"/>
    <lineage>
        <taxon>Eukaryota</taxon>
        <taxon>Metazoa</taxon>
        <taxon>Spiralia</taxon>
        <taxon>Lophotrochozoa</taxon>
        <taxon>Mollusca</taxon>
        <taxon>Gastropoda</taxon>
        <taxon>Heterobranchia</taxon>
        <taxon>Euthyneura</taxon>
        <taxon>Panpulmonata</taxon>
        <taxon>Sacoglossa</taxon>
        <taxon>Placobranchoidea</taxon>
        <taxon>Plakobranchidae</taxon>
        <taxon>Elysia</taxon>
    </lineage>
</organism>
<protein>
    <submittedName>
        <fullName evidence="1">Uncharacterized protein</fullName>
    </submittedName>
</protein>
<dbReference type="EMBL" id="JAWDGP010006494">
    <property type="protein sequence ID" value="KAK3740027.1"/>
    <property type="molecule type" value="Genomic_DNA"/>
</dbReference>
<proteinExistence type="predicted"/>
<dbReference type="Proteomes" id="UP001283361">
    <property type="component" value="Unassembled WGS sequence"/>
</dbReference>
<reference evidence="1" key="1">
    <citation type="journal article" date="2023" name="G3 (Bethesda)">
        <title>A reference genome for the long-term kleptoplast-retaining sea slug Elysia crispata morphotype clarki.</title>
        <authorList>
            <person name="Eastman K.E."/>
            <person name="Pendleton A.L."/>
            <person name="Shaikh M.A."/>
            <person name="Suttiyut T."/>
            <person name="Ogas R."/>
            <person name="Tomko P."/>
            <person name="Gavelis G."/>
            <person name="Widhalm J.R."/>
            <person name="Wisecaver J.H."/>
        </authorList>
    </citation>
    <scope>NUCLEOTIDE SEQUENCE</scope>
    <source>
        <strain evidence="1">ECLA1</strain>
    </source>
</reference>